<organism evidence="9 10">
    <name type="scientific">Zopfia rhizophila CBS 207.26</name>
    <dbReference type="NCBI Taxonomy" id="1314779"/>
    <lineage>
        <taxon>Eukaryota</taxon>
        <taxon>Fungi</taxon>
        <taxon>Dikarya</taxon>
        <taxon>Ascomycota</taxon>
        <taxon>Pezizomycotina</taxon>
        <taxon>Dothideomycetes</taxon>
        <taxon>Dothideomycetes incertae sedis</taxon>
        <taxon>Zopfiaceae</taxon>
        <taxon>Zopfia</taxon>
    </lineage>
</organism>
<dbReference type="PANTHER" id="PTHR23502">
    <property type="entry name" value="MAJOR FACILITATOR SUPERFAMILY"/>
    <property type="match status" value="1"/>
</dbReference>
<keyword evidence="10" id="KW-1185">Reference proteome</keyword>
<dbReference type="EMBL" id="ML994710">
    <property type="protein sequence ID" value="KAF2176420.1"/>
    <property type="molecule type" value="Genomic_DNA"/>
</dbReference>
<dbReference type="PROSITE" id="PS50850">
    <property type="entry name" value="MFS"/>
    <property type="match status" value="1"/>
</dbReference>
<feature type="transmembrane region" description="Helical" evidence="7">
    <location>
        <begin position="381"/>
        <end position="400"/>
    </location>
</feature>
<feature type="domain" description="Major facilitator superfamily (MFS) profile" evidence="8">
    <location>
        <begin position="112"/>
        <end position="539"/>
    </location>
</feature>
<dbReference type="FunFam" id="1.20.1250.20:FF:000011">
    <property type="entry name" value="MFS multidrug transporter, putative"/>
    <property type="match status" value="1"/>
</dbReference>
<dbReference type="GO" id="GO:0022857">
    <property type="term" value="F:transmembrane transporter activity"/>
    <property type="evidence" value="ECO:0007669"/>
    <property type="project" value="InterPro"/>
</dbReference>
<evidence type="ECO:0000256" key="1">
    <source>
        <dbReference type="ARBA" id="ARBA00004141"/>
    </source>
</evidence>
<dbReference type="Proteomes" id="UP000800200">
    <property type="component" value="Unassembled WGS sequence"/>
</dbReference>
<feature type="transmembrane region" description="Helical" evidence="7">
    <location>
        <begin position="177"/>
        <end position="196"/>
    </location>
</feature>
<dbReference type="SUPFAM" id="SSF103473">
    <property type="entry name" value="MFS general substrate transporter"/>
    <property type="match status" value="1"/>
</dbReference>
<gene>
    <name evidence="9" type="ORF">K469DRAFT_678867</name>
</gene>
<comment type="subcellular location">
    <subcellularLocation>
        <location evidence="1">Membrane</location>
        <topology evidence="1">Multi-pass membrane protein</topology>
    </subcellularLocation>
</comment>
<evidence type="ECO:0000256" key="2">
    <source>
        <dbReference type="ARBA" id="ARBA00008335"/>
    </source>
</evidence>
<evidence type="ECO:0000256" key="3">
    <source>
        <dbReference type="ARBA" id="ARBA00022692"/>
    </source>
</evidence>
<dbReference type="Gene3D" id="1.20.1250.20">
    <property type="entry name" value="MFS general substrate transporter like domains"/>
    <property type="match status" value="1"/>
</dbReference>
<reference evidence="9" key="1">
    <citation type="journal article" date="2020" name="Stud. Mycol.">
        <title>101 Dothideomycetes genomes: a test case for predicting lifestyles and emergence of pathogens.</title>
        <authorList>
            <person name="Haridas S."/>
            <person name="Albert R."/>
            <person name="Binder M."/>
            <person name="Bloem J."/>
            <person name="Labutti K."/>
            <person name="Salamov A."/>
            <person name="Andreopoulos B."/>
            <person name="Baker S."/>
            <person name="Barry K."/>
            <person name="Bills G."/>
            <person name="Bluhm B."/>
            <person name="Cannon C."/>
            <person name="Castanera R."/>
            <person name="Culley D."/>
            <person name="Daum C."/>
            <person name="Ezra D."/>
            <person name="Gonzalez J."/>
            <person name="Henrissat B."/>
            <person name="Kuo A."/>
            <person name="Liang C."/>
            <person name="Lipzen A."/>
            <person name="Lutzoni F."/>
            <person name="Magnuson J."/>
            <person name="Mondo S."/>
            <person name="Nolan M."/>
            <person name="Ohm R."/>
            <person name="Pangilinan J."/>
            <person name="Park H.-J."/>
            <person name="Ramirez L."/>
            <person name="Alfaro M."/>
            <person name="Sun H."/>
            <person name="Tritt A."/>
            <person name="Yoshinaga Y."/>
            <person name="Zwiers L.-H."/>
            <person name="Turgeon B."/>
            <person name="Goodwin S."/>
            <person name="Spatafora J."/>
            <person name="Crous P."/>
            <person name="Grigoriev I."/>
        </authorList>
    </citation>
    <scope>NUCLEOTIDE SEQUENCE</scope>
    <source>
        <strain evidence="9">CBS 207.26</strain>
    </source>
</reference>
<dbReference type="OrthoDB" id="5296287at2759"/>
<evidence type="ECO:0000256" key="4">
    <source>
        <dbReference type="ARBA" id="ARBA00022989"/>
    </source>
</evidence>
<feature type="transmembrane region" description="Helical" evidence="7">
    <location>
        <begin position="342"/>
        <end position="361"/>
    </location>
</feature>
<keyword evidence="5 7" id="KW-0472">Membrane</keyword>
<dbReference type="CDD" id="cd17323">
    <property type="entry name" value="MFS_Tpo1_MDR_like"/>
    <property type="match status" value="1"/>
</dbReference>
<feature type="transmembrane region" description="Helical" evidence="7">
    <location>
        <begin position="202"/>
        <end position="226"/>
    </location>
</feature>
<keyword evidence="4 7" id="KW-1133">Transmembrane helix</keyword>
<keyword evidence="3 7" id="KW-0812">Transmembrane</keyword>
<feature type="compositionally biased region" description="Basic and acidic residues" evidence="6">
    <location>
        <begin position="49"/>
        <end position="80"/>
    </location>
</feature>
<dbReference type="GO" id="GO:0016020">
    <property type="term" value="C:membrane"/>
    <property type="evidence" value="ECO:0007669"/>
    <property type="project" value="UniProtKB-SubCell"/>
</dbReference>
<dbReference type="PANTHER" id="PTHR23502:SF68">
    <property type="entry name" value="MULTIDRUG TRANSPORTER, PUTATIVE (AFU_ORTHOLOGUE AFUA_3G01120)-RELATED"/>
    <property type="match status" value="1"/>
</dbReference>
<accession>A0A6A6DEJ6</accession>
<feature type="transmembrane region" description="Helical" evidence="7">
    <location>
        <begin position="110"/>
        <end position="131"/>
    </location>
</feature>
<proteinExistence type="inferred from homology"/>
<name>A0A6A6DEJ6_9PEZI</name>
<evidence type="ECO:0000256" key="6">
    <source>
        <dbReference type="SAM" id="MobiDB-lite"/>
    </source>
</evidence>
<feature type="compositionally biased region" description="Basic and acidic residues" evidence="6">
    <location>
        <begin position="1"/>
        <end position="26"/>
    </location>
</feature>
<evidence type="ECO:0000256" key="5">
    <source>
        <dbReference type="ARBA" id="ARBA00023136"/>
    </source>
</evidence>
<feature type="transmembrane region" description="Helical" evidence="7">
    <location>
        <begin position="151"/>
        <end position="170"/>
    </location>
</feature>
<feature type="compositionally biased region" description="Polar residues" evidence="6">
    <location>
        <begin position="30"/>
        <end position="45"/>
    </location>
</feature>
<feature type="transmembrane region" description="Helical" evidence="7">
    <location>
        <begin position="420"/>
        <end position="439"/>
    </location>
</feature>
<feature type="transmembrane region" description="Helical" evidence="7">
    <location>
        <begin position="238"/>
        <end position="259"/>
    </location>
</feature>
<feature type="transmembrane region" description="Helical" evidence="7">
    <location>
        <begin position="445"/>
        <end position="466"/>
    </location>
</feature>
<feature type="transmembrane region" description="Helical" evidence="7">
    <location>
        <begin position="265"/>
        <end position="286"/>
    </location>
</feature>
<feature type="region of interest" description="Disordered" evidence="6">
    <location>
        <begin position="1"/>
        <end position="94"/>
    </location>
</feature>
<comment type="similarity">
    <text evidence="2">Belongs to the major facilitator superfamily.</text>
</comment>
<dbReference type="InterPro" id="IPR020846">
    <property type="entry name" value="MFS_dom"/>
</dbReference>
<dbReference type="InterPro" id="IPR011701">
    <property type="entry name" value="MFS"/>
</dbReference>
<dbReference type="AlphaFoldDB" id="A0A6A6DEJ6"/>
<sequence>MIKGLYREPTRSEIIELAAEEGHDADIPTNAGSIQNTPGNRSPTPKQAADGEKQSNLEFEKDIEKGLRPESLSSEEHGEEQSEESDPNIVWWDGPNDPQNPMNWPFIKKWGTVILVSAITFLTPLASSMFAPGVPEVMKTFHSTDDMLEGFMVSVYVLGFAFGPLIIAPLSEMYGRLPLYHSCNVCFMIFTIAAAVSSDMGMFIAFRFFMGCFGGAPLVLGGGTIADLIPREQRGTAMVVWMMGPTIGPCVGPIIGGYLTEARGWRWNFWFVAILAGAFTIMSMILMKETSGPVILERKTKRLREETGNLKLKSQLDSGLSPKHLFIFSIVRPTKMLTRSTICFIMSVYVAITYAYLYILFTTFTAVYTNQYGWHGGSVGLSFLGLGVGSLLGQFVFTHWGNKTVTKHIQQGDFKPEHRLYIMAQGGFFLPVGLFWYGWSVHAQTHFMVPIVGTGFVGYGLLTAFMPANTYLVDVFTVHAASAMAANTVLRSLCAALIPLSSQKMYAALGYGWGNSLLGFVSLLLVPVPFLLIKYGERIRARSTVKL</sequence>
<feature type="transmembrane region" description="Helical" evidence="7">
    <location>
        <begin position="512"/>
        <end position="533"/>
    </location>
</feature>
<feature type="transmembrane region" description="Helical" evidence="7">
    <location>
        <begin position="478"/>
        <end position="500"/>
    </location>
</feature>
<protein>
    <submittedName>
        <fullName evidence="9">MFS general substrate transporter</fullName>
    </submittedName>
</protein>
<dbReference type="Pfam" id="PF07690">
    <property type="entry name" value="MFS_1"/>
    <property type="match status" value="1"/>
</dbReference>
<dbReference type="InterPro" id="IPR036259">
    <property type="entry name" value="MFS_trans_sf"/>
</dbReference>
<evidence type="ECO:0000313" key="10">
    <source>
        <dbReference type="Proteomes" id="UP000800200"/>
    </source>
</evidence>
<evidence type="ECO:0000256" key="7">
    <source>
        <dbReference type="SAM" id="Phobius"/>
    </source>
</evidence>
<evidence type="ECO:0000259" key="8">
    <source>
        <dbReference type="PROSITE" id="PS50850"/>
    </source>
</evidence>
<evidence type="ECO:0000313" key="9">
    <source>
        <dbReference type="EMBL" id="KAF2176420.1"/>
    </source>
</evidence>